<dbReference type="InterPro" id="IPR051053">
    <property type="entry name" value="ECH/Chromodomain_protein"/>
</dbReference>
<keyword evidence="3" id="KW-1185">Reference proteome</keyword>
<protein>
    <submittedName>
        <fullName evidence="2">Crotonase/enoyl-CoA hydratase family protein</fullName>
    </submittedName>
</protein>
<dbReference type="Gene3D" id="3.90.226.10">
    <property type="entry name" value="2-enoyl-CoA Hydratase, Chain A, domain 1"/>
    <property type="match status" value="1"/>
</dbReference>
<accession>A0ABW4I6W6</accession>
<dbReference type="Pfam" id="PF00378">
    <property type="entry name" value="ECH_1"/>
    <property type="match status" value="2"/>
</dbReference>
<dbReference type="SUPFAM" id="SSF52096">
    <property type="entry name" value="ClpP/crotonase"/>
    <property type="match status" value="1"/>
</dbReference>
<comment type="similarity">
    <text evidence="1">Belongs to the enoyl-CoA hydratase/isomerase family.</text>
</comment>
<dbReference type="PANTHER" id="PTHR43684:SF4">
    <property type="entry name" value="ENOYL-COA HYDRATASE_ISOMERASE FAMILY PROTEIN (AFU_ORTHOLOGUE AFUA_1G01890)"/>
    <property type="match status" value="1"/>
</dbReference>
<proteinExistence type="inferred from homology"/>
<dbReference type="EMBL" id="JBHUDY010000002">
    <property type="protein sequence ID" value="MFD1612905.1"/>
    <property type="molecule type" value="Genomic_DNA"/>
</dbReference>
<dbReference type="InterPro" id="IPR029045">
    <property type="entry name" value="ClpP/crotonase-like_dom_sf"/>
</dbReference>
<sequence>MTYQTIIVDIADGIQQITLNRPDRLNAFNAPMMHELIAAFDDADANDDVRAVIVTGAGRAYCAGADLGEGGATFDYAKRPDQMEQGSPIRADGSVDYSHPGVRDGGGRLTLRIFNCKKPVIGAINGPAVGIGLTMTLPMDFRLASETARFGFVFTRRGIVPEAASSWFLPRLVGIGQALDWCYSGRVFDAAEALKGGLVRSLHAPDDLLPAARAFAQEMTAQSAPVSIALTRQMMWRMMGAEHPMIAHRLDSRAIWSRGQSDDAREGVQSFLEKREAAYPNRVSTDFPDFGELLGDPEYR</sequence>
<gene>
    <name evidence="2" type="ORF">ACFSCW_13955</name>
</gene>
<comment type="caution">
    <text evidence="2">The sequence shown here is derived from an EMBL/GenBank/DDBJ whole genome shotgun (WGS) entry which is preliminary data.</text>
</comment>
<organism evidence="2 3">
    <name type="scientific">Sphingomonas tabacisoli</name>
    <dbReference type="NCBI Taxonomy" id="2249466"/>
    <lineage>
        <taxon>Bacteria</taxon>
        <taxon>Pseudomonadati</taxon>
        <taxon>Pseudomonadota</taxon>
        <taxon>Alphaproteobacteria</taxon>
        <taxon>Sphingomonadales</taxon>
        <taxon>Sphingomonadaceae</taxon>
        <taxon>Sphingomonas</taxon>
    </lineage>
</organism>
<reference evidence="3" key="1">
    <citation type="journal article" date="2019" name="Int. J. Syst. Evol. Microbiol.">
        <title>The Global Catalogue of Microorganisms (GCM) 10K type strain sequencing project: providing services to taxonomists for standard genome sequencing and annotation.</title>
        <authorList>
            <consortium name="The Broad Institute Genomics Platform"/>
            <consortium name="The Broad Institute Genome Sequencing Center for Infectious Disease"/>
            <person name="Wu L."/>
            <person name="Ma J."/>
        </authorList>
    </citation>
    <scope>NUCLEOTIDE SEQUENCE [LARGE SCALE GENOMIC DNA]</scope>
    <source>
        <strain evidence="3">CGMCC 1.16275</strain>
    </source>
</reference>
<dbReference type="InterPro" id="IPR001753">
    <property type="entry name" value="Enoyl-CoA_hydra/iso"/>
</dbReference>
<dbReference type="RefSeq" id="WP_380890465.1">
    <property type="nucleotide sequence ID" value="NZ_JBHUDY010000002.1"/>
</dbReference>
<dbReference type="NCBIfam" id="NF006109">
    <property type="entry name" value="PRK08260.1"/>
    <property type="match status" value="1"/>
</dbReference>
<evidence type="ECO:0000256" key="1">
    <source>
        <dbReference type="ARBA" id="ARBA00005254"/>
    </source>
</evidence>
<name>A0ABW4I6W6_9SPHN</name>
<dbReference type="CDD" id="cd06558">
    <property type="entry name" value="crotonase-like"/>
    <property type="match status" value="1"/>
</dbReference>
<evidence type="ECO:0000313" key="2">
    <source>
        <dbReference type="EMBL" id="MFD1612905.1"/>
    </source>
</evidence>
<dbReference type="PANTHER" id="PTHR43684">
    <property type="match status" value="1"/>
</dbReference>
<evidence type="ECO:0000313" key="3">
    <source>
        <dbReference type="Proteomes" id="UP001597115"/>
    </source>
</evidence>
<dbReference type="Proteomes" id="UP001597115">
    <property type="component" value="Unassembled WGS sequence"/>
</dbReference>